<gene>
    <name evidence="3" type="ORF">PARMNEM_LOCUS18853</name>
</gene>
<dbReference type="Pfam" id="PF17921">
    <property type="entry name" value="Integrase_H2C2"/>
    <property type="match status" value="1"/>
</dbReference>
<evidence type="ECO:0000259" key="2">
    <source>
        <dbReference type="PROSITE" id="PS50994"/>
    </source>
</evidence>
<dbReference type="InterPro" id="IPR050951">
    <property type="entry name" value="Retrovirus_Pol_polyprotein"/>
</dbReference>
<organism evidence="3 4">
    <name type="scientific">Parnassius mnemosyne</name>
    <name type="common">clouded apollo</name>
    <dbReference type="NCBI Taxonomy" id="213953"/>
    <lineage>
        <taxon>Eukaryota</taxon>
        <taxon>Metazoa</taxon>
        <taxon>Ecdysozoa</taxon>
        <taxon>Arthropoda</taxon>
        <taxon>Hexapoda</taxon>
        <taxon>Insecta</taxon>
        <taxon>Pterygota</taxon>
        <taxon>Neoptera</taxon>
        <taxon>Endopterygota</taxon>
        <taxon>Lepidoptera</taxon>
        <taxon>Glossata</taxon>
        <taxon>Ditrysia</taxon>
        <taxon>Papilionoidea</taxon>
        <taxon>Papilionidae</taxon>
        <taxon>Parnassiinae</taxon>
        <taxon>Parnassini</taxon>
        <taxon>Parnassius</taxon>
        <taxon>Driopa</taxon>
    </lineage>
</organism>
<feature type="domain" description="Integrase catalytic" evidence="2">
    <location>
        <begin position="154"/>
        <end position="313"/>
    </location>
</feature>
<name>A0AAV1M138_9NEOP</name>
<dbReference type="Pfam" id="PF00665">
    <property type="entry name" value="rve"/>
    <property type="match status" value="1"/>
</dbReference>
<evidence type="ECO:0000313" key="3">
    <source>
        <dbReference type="EMBL" id="CAK1600047.1"/>
    </source>
</evidence>
<dbReference type="FunFam" id="3.30.420.10:FF:000032">
    <property type="entry name" value="Retrovirus-related Pol polyprotein from transposon 297-like Protein"/>
    <property type="match status" value="1"/>
</dbReference>
<dbReference type="AlphaFoldDB" id="A0AAV1M138"/>
<sequence length="454" mass="51844">MQHADSLSRNPLPADDSDSLDLHVLNVVQDKHSVLAAQLSDPKLKLIKGILDRNSTEAKDIRHNYTLNDGKIYRKVGDVLRWAVPRDARWKICQFCHDDSGHFSYEKTLEKMRRDYWFSGMARFIKKYVRACIPCAYAKEPFGKKQGLLYPISKPSTPFECIHIDHVGPFVRSKTGNTYVLGIIDGFSKFIVLRAVRNTKSKTSIQALREFIRLFGCPKVIISDRGTSFTSDEFKKFTGKYKIKHVKNAVATPRANGQIERYNRTILGSLTALNIDKDDRDWDCNLNNVQWSLNNTLKKAIGKTPAQLVFGKDTVNSTETHLHEISENLTLDENIDETRKQVSSHISKQQETMKARFDKKRCTANTYKLGDLVMIAKNVRNVGNSNKLVPPFSGPYKITTVLGNDRYEVCNVEGFSSRKYRNIYSAHKIKPWIRLGSIPDSDSENQVFYSHSDQ</sequence>
<accession>A0AAV1M138</accession>
<dbReference type="EMBL" id="CAVLGL010000115">
    <property type="protein sequence ID" value="CAK1600047.1"/>
    <property type="molecule type" value="Genomic_DNA"/>
</dbReference>
<proteinExistence type="predicted"/>
<dbReference type="GO" id="GO:0003676">
    <property type="term" value="F:nucleic acid binding"/>
    <property type="evidence" value="ECO:0007669"/>
    <property type="project" value="InterPro"/>
</dbReference>
<dbReference type="SUPFAM" id="SSF53098">
    <property type="entry name" value="Ribonuclease H-like"/>
    <property type="match status" value="1"/>
</dbReference>
<dbReference type="PANTHER" id="PTHR37984:SF5">
    <property type="entry name" value="PROTEIN NYNRIN-LIKE"/>
    <property type="match status" value="1"/>
</dbReference>
<dbReference type="EC" id="2.7.7.49" evidence="1"/>
<dbReference type="GO" id="GO:0003964">
    <property type="term" value="F:RNA-directed DNA polymerase activity"/>
    <property type="evidence" value="ECO:0007669"/>
    <property type="project" value="UniProtKB-EC"/>
</dbReference>
<dbReference type="Gene3D" id="1.10.340.70">
    <property type="match status" value="1"/>
</dbReference>
<dbReference type="InterPro" id="IPR041588">
    <property type="entry name" value="Integrase_H2C2"/>
</dbReference>
<protein>
    <recommendedName>
        <fullName evidence="1">RNA-directed DNA polymerase</fullName>
        <ecNumber evidence="1">2.7.7.49</ecNumber>
    </recommendedName>
</protein>
<dbReference type="InterPro" id="IPR036397">
    <property type="entry name" value="RNaseH_sf"/>
</dbReference>
<dbReference type="InterPro" id="IPR001584">
    <property type="entry name" value="Integrase_cat-core"/>
</dbReference>
<dbReference type="PANTHER" id="PTHR37984">
    <property type="entry name" value="PROTEIN CBG26694"/>
    <property type="match status" value="1"/>
</dbReference>
<dbReference type="FunFam" id="1.10.340.70:FF:000001">
    <property type="entry name" value="Retrovirus-related Pol polyprotein from transposon gypsy-like Protein"/>
    <property type="match status" value="1"/>
</dbReference>
<evidence type="ECO:0000313" key="4">
    <source>
        <dbReference type="Proteomes" id="UP001314205"/>
    </source>
</evidence>
<dbReference type="Gene3D" id="3.30.420.10">
    <property type="entry name" value="Ribonuclease H-like superfamily/Ribonuclease H"/>
    <property type="match status" value="1"/>
</dbReference>
<reference evidence="3 4" key="1">
    <citation type="submission" date="2023-11" db="EMBL/GenBank/DDBJ databases">
        <authorList>
            <person name="Hedman E."/>
            <person name="Englund M."/>
            <person name="Stromberg M."/>
            <person name="Nyberg Akerstrom W."/>
            <person name="Nylinder S."/>
            <person name="Jareborg N."/>
            <person name="Kallberg Y."/>
            <person name="Kronander E."/>
        </authorList>
    </citation>
    <scope>NUCLEOTIDE SEQUENCE [LARGE SCALE GENOMIC DNA]</scope>
</reference>
<dbReference type="GO" id="GO:0015074">
    <property type="term" value="P:DNA integration"/>
    <property type="evidence" value="ECO:0007669"/>
    <property type="project" value="InterPro"/>
</dbReference>
<dbReference type="PROSITE" id="PS50994">
    <property type="entry name" value="INTEGRASE"/>
    <property type="match status" value="1"/>
</dbReference>
<dbReference type="Proteomes" id="UP001314205">
    <property type="component" value="Unassembled WGS sequence"/>
</dbReference>
<comment type="caution">
    <text evidence="3">The sequence shown here is derived from an EMBL/GenBank/DDBJ whole genome shotgun (WGS) entry which is preliminary data.</text>
</comment>
<dbReference type="InterPro" id="IPR012337">
    <property type="entry name" value="RNaseH-like_sf"/>
</dbReference>
<keyword evidence="4" id="KW-1185">Reference proteome</keyword>
<evidence type="ECO:0000256" key="1">
    <source>
        <dbReference type="ARBA" id="ARBA00012493"/>
    </source>
</evidence>